<name>F8L4H1_SIMNZ</name>
<accession>F8L4H1</accession>
<reference key="1">
    <citation type="journal article" date="2011" name="Mol. Biol. Evol.">
        <title>Unity in variety -- the pan-genome of the Chlamydiae.</title>
        <authorList>
            <person name="Collingro A."/>
            <person name="Tischler P."/>
            <person name="Weinmaier T."/>
            <person name="Penz T."/>
            <person name="Heinz E."/>
            <person name="Brunham R.C."/>
            <person name="Read T.D."/>
            <person name="Bavoil P.M."/>
            <person name="Sachse K."/>
            <person name="Kahane S."/>
            <person name="Friedman M.G."/>
            <person name="Rattei T."/>
            <person name="Myers G.S.A."/>
            <person name="Horn M."/>
        </authorList>
    </citation>
    <scope>NUCLEOTIDE SEQUENCE</scope>
    <source>
        <strain>Z</strain>
    </source>
</reference>
<dbReference type="HOGENOM" id="CLU_1757600_0_0_0"/>
<dbReference type="Proteomes" id="UP000000496">
    <property type="component" value="Chromosome gsn.131"/>
</dbReference>
<protein>
    <submittedName>
        <fullName evidence="1">Uncharacterized protein</fullName>
    </submittedName>
</protein>
<sequence>MLDKNFRGRWETNMAVQQFQYVRYTTTHLFDHFGITPREPFVSSDRPYALPPIQEIEIQFPKGTTLTDDTVRKLVNRWVDVFDAEGTYMERRMAYTFSAAPVDPITFDTVNVSTEIGVRFKEAWTNFKAMKERWQAYKDQGFFIQKTK</sequence>
<evidence type="ECO:0000313" key="1">
    <source>
        <dbReference type="EMBL" id="CCB90222.1"/>
    </source>
</evidence>
<keyword evidence="2" id="KW-1185">Reference proteome</keyword>
<reference evidence="1 2" key="2">
    <citation type="journal article" date="2011" name="Mol. Biol. Evol.">
        <title>Unity in variety--the pan-genome of the Chlamydiae.</title>
        <authorList>
            <person name="Collingro A."/>
            <person name="Tischler P."/>
            <person name="Weinmaier T."/>
            <person name="Penz T."/>
            <person name="Heinz E."/>
            <person name="Brunham R.C."/>
            <person name="Read T.D."/>
            <person name="Bavoil P.M."/>
            <person name="Sachse K."/>
            <person name="Kahane S."/>
            <person name="Friedman M.G."/>
            <person name="Rattei T."/>
            <person name="Myers G.S."/>
            <person name="Horn M."/>
        </authorList>
    </citation>
    <scope>NUCLEOTIDE SEQUENCE [LARGE SCALE GENOMIC DNA]</scope>
    <source>
        <strain evidence="2">ATCC VR-1471 / Z</strain>
    </source>
</reference>
<gene>
    <name evidence="1" type="ordered locus">SNE_A23450</name>
</gene>
<proteinExistence type="predicted"/>
<dbReference type="STRING" id="331113.SNE_A23450"/>
<organism evidence="1 2">
    <name type="scientific">Simkania negevensis (strain ATCC VR-1471 / DSM 27360 / Z)</name>
    <dbReference type="NCBI Taxonomy" id="331113"/>
    <lineage>
        <taxon>Bacteria</taxon>
        <taxon>Pseudomonadati</taxon>
        <taxon>Chlamydiota</taxon>
        <taxon>Chlamydiia</taxon>
        <taxon>Parachlamydiales</taxon>
        <taxon>Simkaniaceae</taxon>
        <taxon>Simkania</taxon>
    </lineage>
</organism>
<dbReference type="KEGG" id="sng:SNE_A23450"/>
<dbReference type="AlphaFoldDB" id="F8L4H1"/>
<dbReference type="EMBL" id="FR872582">
    <property type="protein sequence ID" value="CCB90222.1"/>
    <property type="molecule type" value="Genomic_DNA"/>
</dbReference>
<evidence type="ECO:0000313" key="2">
    <source>
        <dbReference type="Proteomes" id="UP000000496"/>
    </source>
</evidence>